<dbReference type="Gene3D" id="3.40.50.150">
    <property type="entry name" value="Vaccinia Virus protein VP39"/>
    <property type="match status" value="1"/>
</dbReference>
<organism evidence="2">
    <name type="scientific">marine sediment metagenome</name>
    <dbReference type="NCBI Taxonomy" id="412755"/>
    <lineage>
        <taxon>unclassified sequences</taxon>
        <taxon>metagenomes</taxon>
        <taxon>ecological metagenomes</taxon>
    </lineage>
</organism>
<accession>X0YRS1</accession>
<gene>
    <name evidence="2" type="ORF">S01H1_65734</name>
</gene>
<dbReference type="InterPro" id="IPR013216">
    <property type="entry name" value="Methyltransf_11"/>
</dbReference>
<proteinExistence type="predicted"/>
<name>X0YRS1_9ZZZZ</name>
<comment type="caution">
    <text evidence="2">The sequence shown here is derived from an EMBL/GenBank/DDBJ whole genome shotgun (WGS) entry which is preliminary data.</text>
</comment>
<dbReference type="EMBL" id="BARS01043418">
    <property type="protein sequence ID" value="GAG39411.1"/>
    <property type="molecule type" value="Genomic_DNA"/>
</dbReference>
<dbReference type="PANTHER" id="PTHR43591">
    <property type="entry name" value="METHYLTRANSFERASE"/>
    <property type="match status" value="1"/>
</dbReference>
<dbReference type="InterPro" id="IPR029063">
    <property type="entry name" value="SAM-dependent_MTases_sf"/>
</dbReference>
<dbReference type="GO" id="GO:0008757">
    <property type="term" value="F:S-adenosylmethionine-dependent methyltransferase activity"/>
    <property type="evidence" value="ECO:0007669"/>
    <property type="project" value="InterPro"/>
</dbReference>
<feature type="non-terminal residue" evidence="2">
    <location>
        <position position="188"/>
    </location>
</feature>
<evidence type="ECO:0000259" key="1">
    <source>
        <dbReference type="Pfam" id="PF08241"/>
    </source>
</evidence>
<dbReference type="CDD" id="cd02440">
    <property type="entry name" value="AdoMet_MTases"/>
    <property type="match status" value="1"/>
</dbReference>
<dbReference type="SUPFAM" id="SSF53335">
    <property type="entry name" value="S-adenosyl-L-methionine-dependent methyltransferases"/>
    <property type="match status" value="1"/>
</dbReference>
<reference evidence="2" key="1">
    <citation type="journal article" date="2014" name="Front. Microbiol.">
        <title>High frequency of phylogenetically diverse reductive dehalogenase-homologous genes in deep subseafloor sedimentary metagenomes.</title>
        <authorList>
            <person name="Kawai M."/>
            <person name="Futagami T."/>
            <person name="Toyoda A."/>
            <person name="Takaki Y."/>
            <person name="Nishi S."/>
            <person name="Hori S."/>
            <person name="Arai W."/>
            <person name="Tsubouchi T."/>
            <person name="Morono Y."/>
            <person name="Uchiyama I."/>
            <person name="Ito T."/>
            <person name="Fujiyama A."/>
            <person name="Inagaki F."/>
            <person name="Takami H."/>
        </authorList>
    </citation>
    <scope>NUCLEOTIDE SEQUENCE</scope>
    <source>
        <strain evidence="2">Expedition CK06-06</strain>
    </source>
</reference>
<dbReference type="Pfam" id="PF08241">
    <property type="entry name" value="Methyltransf_11"/>
    <property type="match status" value="1"/>
</dbReference>
<protein>
    <recommendedName>
        <fullName evidence="1">Methyltransferase type 11 domain-containing protein</fullName>
    </recommendedName>
</protein>
<evidence type="ECO:0000313" key="2">
    <source>
        <dbReference type="EMBL" id="GAG39411.1"/>
    </source>
</evidence>
<dbReference type="AlphaFoldDB" id="X0YRS1"/>
<sequence>MSDSALPEHVRENRAYWDGTADDWVAAGERAWRSPQPYWGCWGLPESQLGLLPTDMSGMEAVELGCGTGYVSSWMARRGARVVGVDNSERQLATARRLATEHGAELTLHHGNAEAVPYPDHFFDFAISEYGASIWCDPTVWVPEAHRLLEPGGELVFLGNSPLAMICTPPSGDAREPTLHRSYFELHR</sequence>
<feature type="domain" description="Methyltransferase type 11" evidence="1">
    <location>
        <begin position="63"/>
        <end position="157"/>
    </location>
</feature>